<feature type="transmembrane region" description="Helical" evidence="8">
    <location>
        <begin position="97"/>
        <end position="114"/>
    </location>
</feature>
<accession>A0ABW0LIF1</accession>
<dbReference type="InterPro" id="IPR052017">
    <property type="entry name" value="TSUP"/>
</dbReference>
<name>A0ABW0LIF1_9BACI</name>
<feature type="transmembrane region" description="Helical" evidence="8">
    <location>
        <begin position="134"/>
        <end position="158"/>
    </location>
</feature>
<evidence type="ECO:0000256" key="2">
    <source>
        <dbReference type="ARBA" id="ARBA00009142"/>
    </source>
</evidence>
<feature type="transmembrane region" description="Helical" evidence="8">
    <location>
        <begin position="43"/>
        <end position="59"/>
    </location>
</feature>
<keyword evidence="4 8" id="KW-1003">Cell membrane</keyword>
<evidence type="ECO:0000256" key="7">
    <source>
        <dbReference type="ARBA" id="ARBA00023136"/>
    </source>
</evidence>
<dbReference type="InterPro" id="IPR002781">
    <property type="entry name" value="TM_pro_TauE-like"/>
</dbReference>
<evidence type="ECO:0000313" key="9">
    <source>
        <dbReference type="EMBL" id="MFC5464571.1"/>
    </source>
</evidence>
<evidence type="ECO:0000256" key="6">
    <source>
        <dbReference type="ARBA" id="ARBA00022989"/>
    </source>
</evidence>
<feature type="transmembrane region" description="Helical" evidence="8">
    <location>
        <begin position="71"/>
        <end position="91"/>
    </location>
</feature>
<evidence type="ECO:0000256" key="1">
    <source>
        <dbReference type="ARBA" id="ARBA00004651"/>
    </source>
</evidence>
<feature type="transmembrane region" description="Helical" evidence="8">
    <location>
        <begin position="194"/>
        <end position="212"/>
    </location>
</feature>
<evidence type="ECO:0000256" key="5">
    <source>
        <dbReference type="ARBA" id="ARBA00022692"/>
    </source>
</evidence>
<feature type="transmembrane region" description="Helical" evidence="8">
    <location>
        <begin position="170"/>
        <end position="187"/>
    </location>
</feature>
<feature type="transmembrane region" description="Helical" evidence="8">
    <location>
        <begin position="224"/>
        <end position="243"/>
    </location>
</feature>
<dbReference type="EMBL" id="JBHSMC010000010">
    <property type="protein sequence ID" value="MFC5464571.1"/>
    <property type="molecule type" value="Genomic_DNA"/>
</dbReference>
<dbReference type="Proteomes" id="UP001596147">
    <property type="component" value="Unassembled WGS sequence"/>
</dbReference>
<dbReference type="RefSeq" id="WP_382349592.1">
    <property type="nucleotide sequence ID" value="NZ_JBHSMC010000010.1"/>
</dbReference>
<reference evidence="10" key="1">
    <citation type="journal article" date="2019" name="Int. J. Syst. Evol. Microbiol.">
        <title>The Global Catalogue of Microorganisms (GCM) 10K type strain sequencing project: providing services to taxonomists for standard genome sequencing and annotation.</title>
        <authorList>
            <consortium name="The Broad Institute Genomics Platform"/>
            <consortium name="The Broad Institute Genome Sequencing Center for Infectious Disease"/>
            <person name="Wu L."/>
            <person name="Ma J."/>
        </authorList>
    </citation>
    <scope>NUCLEOTIDE SEQUENCE [LARGE SCALE GENOMIC DNA]</scope>
    <source>
        <strain evidence="10">CGMCC 1.12237</strain>
    </source>
</reference>
<dbReference type="PANTHER" id="PTHR30269">
    <property type="entry name" value="TRANSMEMBRANE PROTEIN YFCA"/>
    <property type="match status" value="1"/>
</dbReference>
<sequence length="244" mass="27339">MFDIVLILFVLFIGSFVQGISGFGLGLVSMGLLSIFLSVKDSTLILLTLTVILSSHVLLKLRNYIIWKDIVPLLIGSLVGRVLSFVFLLYFGDTTEMKKMLGIVLIGMVIFLMVKRHSEKVINNANHPIAPLLLGLVGGFIGGAFAVGGPFYVLYLLMRYEDKRHYHANLQTTFIFVNVFTILLHGFQGDLTKTYFIYVIVGSIIVWIGAKLGLKWFERMPIHVIQKLVYIIIILAGLNLIIFS</sequence>
<keyword evidence="3" id="KW-0813">Transport</keyword>
<dbReference type="PANTHER" id="PTHR30269:SF37">
    <property type="entry name" value="MEMBRANE TRANSPORTER PROTEIN"/>
    <property type="match status" value="1"/>
</dbReference>
<dbReference type="Pfam" id="PF01925">
    <property type="entry name" value="TauE"/>
    <property type="match status" value="1"/>
</dbReference>
<comment type="subcellular location">
    <subcellularLocation>
        <location evidence="1 8">Cell membrane</location>
        <topology evidence="1 8">Multi-pass membrane protein</topology>
    </subcellularLocation>
</comment>
<protein>
    <recommendedName>
        <fullName evidence="8">Probable membrane transporter protein</fullName>
    </recommendedName>
</protein>
<keyword evidence="6 8" id="KW-1133">Transmembrane helix</keyword>
<evidence type="ECO:0000256" key="8">
    <source>
        <dbReference type="RuleBase" id="RU363041"/>
    </source>
</evidence>
<evidence type="ECO:0000256" key="3">
    <source>
        <dbReference type="ARBA" id="ARBA00022448"/>
    </source>
</evidence>
<keyword evidence="10" id="KW-1185">Reference proteome</keyword>
<comment type="caution">
    <text evidence="9">The sequence shown here is derived from an EMBL/GenBank/DDBJ whole genome shotgun (WGS) entry which is preliminary data.</text>
</comment>
<gene>
    <name evidence="9" type="ORF">ACFPM4_07385</name>
</gene>
<comment type="similarity">
    <text evidence="2 8">Belongs to the 4-toluene sulfonate uptake permease (TSUP) (TC 2.A.102) family.</text>
</comment>
<keyword evidence="5 8" id="KW-0812">Transmembrane</keyword>
<organism evidence="9 10">
    <name type="scientific">Lederbergia graminis</name>
    <dbReference type="NCBI Taxonomy" id="735518"/>
    <lineage>
        <taxon>Bacteria</taxon>
        <taxon>Bacillati</taxon>
        <taxon>Bacillota</taxon>
        <taxon>Bacilli</taxon>
        <taxon>Bacillales</taxon>
        <taxon>Bacillaceae</taxon>
        <taxon>Lederbergia</taxon>
    </lineage>
</organism>
<evidence type="ECO:0000313" key="10">
    <source>
        <dbReference type="Proteomes" id="UP001596147"/>
    </source>
</evidence>
<keyword evidence="7 8" id="KW-0472">Membrane</keyword>
<proteinExistence type="inferred from homology"/>
<evidence type="ECO:0000256" key="4">
    <source>
        <dbReference type="ARBA" id="ARBA00022475"/>
    </source>
</evidence>